<keyword evidence="2" id="KW-0820">tRNA-binding</keyword>
<dbReference type="PANTHER" id="PTHR37825:SF1">
    <property type="entry name" value="TRNA(MET) CYTIDINE ACETATE LIGASE"/>
    <property type="match status" value="1"/>
</dbReference>
<dbReference type="Proteomes" id="UP000724672">
    <property type="component" value="Unassembled WGS sequence"/>
</dbReference>
<dbReference type="GO" id="GO:0016879">
    <property type="term" value="F:ligase activity, forming carbon-nitrogen bonds"/>
    <property type="evidence" value="ECO:0007669"/>
    <property type="project" value="UniProtKB-UniRule"/>
</dbReference>
<comment type="caution">
    <text evidence="3">The sequence shown here is derived from an EMBL/GenBank/DDBJ whole genome shotgun (WGS) entry which is preliminary data.</text>
</comment>
<proteinExistence type="inferred from homology"/>
<keyword evidence="2" id="KW-0963">Cytoplasm</keyword>
<sequence length="410" mass="46876">MRVVGLITEYNPFHNGHKYHLEQSKVQTNSDYSIALMSGNFVQRGEPAIVDKWHRAKMAIDSGVDLVLELPTIYSTMSAEFFSYGAVRLLNSLNVVDSLSFGSESNDIEYFDKIASTLLNESENFKNILKNYLDKGLSFPQARTNTLKEILNDKNIIDIVKSPNNILAIEYIKALKKLNSTITPHSIQRIVADYNQANLTGEISSATSIRKTLLTDNSFIKNSYEAMSTSTLKHIDQYLHKYGKFNQLANFNDILLYKLRTINPQHMRNLIDIENGLENRIIEASNQSNNIISIISSVKTKRYTYTRLQRILTHILLDINYDKNYILNFPLYARVLGSNSKGFKIINKIKSNSEIPIINKVADYKKSNNNPMFDLDIKASNIYFLGTNNNTKIKSNFDYYISPYIKLANK</sequence>
<reference evidence="3" key="1">
    <citation type="submission" date="2019-12" db="EMBL/GenBank/DDBJ databases">
        <title>Clostridiaceae gen. nov. sp. nov., isolated from sediment in Xinjiang, China.</title>
        <authorList>
            <person name="Zhang R."/>
        </authorList>
    </citation>
    <scope>NUCLEOTIDE SEQUENCE</scope>
    <source>
        <strain evidence="3">D2Q-11</strain>
    </source>
</reference>
<dbReference type="Pfam" id="PF05636">
    <property type="entry name" value="HIGH_NTase1"/>
    <property type="match status" value="1"/>
</dbReference>
<dbReference type="EMBL" id="WSFT01000053">
    <property type="protein sequence ID" value="MBS4539754.1"/>
    <property type="molecule type" value="Genomic_DNA"/>
</dbReference>
<keyword evidence="1 2" id="KW-0819">tRNA processing</keyword>
<dbReference type="NCBIfam" id="NF010191">
    <property type="entry name" value="PRK13670.1"/>
    <property type="match status" value="1"/>
</dbReference>
<comment type="subcellular location">
    <subcellularLocation>
        <location evidence="2">Cytoplasm</location>
    </subcellularLocation>
</comment>
<dbReference type="EC" id="6.3.4.-" evidence="2"/>
<comment type="catalytic activity">
    <reaction evidence="2">
        <text>cytidine(34) in elongator tRNA(Met) + acetate + ATP = N(4)-acetylcytidine(34) in elongator tRNA(Met) + AMP + diphosphate</text>
        <dbReference type="Rhea" id="RHEA:58144"/>
        <dbReference type="Rhea" id="RHEA-COMP:10693"/>
        <dbReference type="Rhea" id="RHEA-COMP:10694"/>
        <dbReference type="ChEBI" id="CHEBI:30089"/>
        <dbReference type="ChEBI" id="CHEBI:30616"/>
        <dbReference type="ChEBI" id="CHEBI:33019"/>
        <dbReference type="ChEBI" id="CHEBI:74900"/>
        <dbReference type="ChEBI" id="CHEBI:82748"/>
        <dbReference type="ChEBI" id="CHEBI:456215"/>
    </reaction>
</comment>
<accession>A0A942ZA15</accession>
<evidence type="ECO:0000313" key="3">
    <source>
        <dbReference type="EMBL" id="MBS4539754.1"/>
    </source>
</evidence>
<dbReference type="SUPFAM" id="SSF52374">
    <property type="entry name" value="Nucleotidylyl transferase"/>
    <property type="match status" value="1"/>
</dbReference>
<evidence type="ECO:0000256" key="2">
    <source>
        <dbReference type="HAMAP-Rule" id="MF_01539"/>
    </source>
</evidence>
<dbReference type="AlphaFoldDB" id="A0A942ZA15"/>
<dbReference type="GO" id="GO:0000049">
    <property type="term" value="F:tRNA binding"/>
    <property type="evidence" value="ECO:0007669"/>
    <property type="project" value="UniProtKB-KW"/>
</dbReference>
<keyword evidence="2" id="KW-0547">Nucleotide-binding</keyword>
<evidence type="ECO:0000256" key="1">
    <source>
        <dbReference type="ARBA" id="ARBA00022694"/>
    </source>
</evidence>
<feature type="binding site" evidence="2">
    <location>
        <position position="102"/>
    </location>
    <ligand>
        <name>ATP</name>
        <dbReference type="ChEBI" id="CHEBI:30616"/>
    </ligand>
</feature>
<keyword evidence="2" id="KW-0436">Ligase</keyword>
<dbReference type="Gene3D" id="3.40.50.620">
    <property type="entry name" value="HUPs"/>
    <property type="match status" value="1"/>
</dbReference>
<feature type="binding site" evidence="2">
    <location>
        <position position="164"/>
    </location>
    <ligand>
        <name>ATP</name>
        <dbReference type="ChEBI" id="CHEBI:30616"/>
    </ligand>
</feature>
<organism evidence="3 4">
    <name type="scientific">Anaeromonas frigoriresistens</name>
    <dbReference type="NCBI Taxonomy" id="2683708"/>
    <lineage>
        <taxon>Bacteria</taxon>
        <taxon>Bacillati</taxon>
        <taxon>Bacillota</taxon>
        <taxon>Tissierellia</taxon>
        <taxon>Tissierellales</taxon>
        <taxon>Thermohalobacteraceae</taxon>
        <taxon>Anaeromonas</taxon>
    </lineage>
</organism>
<dbReference type="InterPro" id="IPR014729">
    <property type="entry name" value="Rossmann-like_a/b/a_fold"/>
</dbReference>
<keyword evidence="4" id="KW-1185">Reference proteome</keyword>
<dbReference type="InterPro" id="IPR008513">
    <property type="entry name" value="tRNA(Met)_cyd_acetate_ligase"/>
</dbReference>
<keyword evidence="2" id="KW-0067">ATP-binding</keyword>
<protein>
    <recommendedName>
        <fullName evidence="2">tRNA(Met) cytidine acetate ligase</fullName>
        <ecNumber evidence="2">6.3.4.-</ecNumber>
    </recommendedName>
</protein>
<dbReference type="GO" id="GO:0005737">
    <property type="term" value="C:cytoplasm"/>
    <property type="evidence" value="ECO:0007669"/>
    <property type="project" value="UniProtKB-SubCell"/>
</dbReference>
<dbReference type="HAMAP" id="MF_01539">
    <property type="entry name" value="TmcAL"/>
    <property type="match status" value="1"/>
</dbReference>
<comment type="similarity">
    <text evidence="2">Belongs to the TmcAL family.</text>
</comment>
<dbReference type="RefSeq" id="WP_203367669.1">
    <property type="nucleotide sequence ID" value="NZ_WSFT01000053.1"/>
</dbReference>
<keyword evidence="2" id="KW-0694">RNA-binding</keyword>
<dbReference type="GO" id="GO:0006400">
    <property type="term" value="P:tRNA modification"/>
    <property type="evidence" value="ECO:0007669"/>
    <property type="project" value="UniProtKB-UniRule"/>
</dbReference>
<dbReference type="GO" id="GO:0005524">
    <property type="term" value="F:ATP binding"/>
    <property type="evidence" value="ECO:0007669"/>
    <property type="project" value="UniProtKB-KW"/>
</dbReference>
<dbReference type="PANTHER" id="PTHR37825">
    <property type="entry name" value="TRNA(MET) CYTIDINE ACETATE LIGASE"/>
    <property type="match status" value="1"/>
</dbReference>
<gene>
    <name evidence="2" type="primary">tmcAL</name>
    <name evidence="3" type="ORF">GOQ27_14870</name>
</gene>
<feature type="binding site" evidence="2">
    <location>
        <begin position="189"/>
        <end position="190"/>
    </location>
    <ligand>
        <name>ATP</name>
        <dbReference type="ChEBI" id="CHEBI:30616"/>
    </ligand>
</feature>
<evidence type="ECO:0000313" key="4">
    <source>
        <dbReference type="Proteomes" id="UP000724672"/>
    </source>
</evidence>
<feature type="binding site" evidence="2">
    <location>
        <begin position="7"/>
        <end position="20"/>
    </location>
    <ligand>
        <name>ATP</name>
        <dbReference type="ChEBI" id="CHEBI:30616"/>
    </ligand>
</feature>
<name>A0A942ZA15_9FIRM</name>
<comment type="function">
    <text evidence="2">Catalyzes the formation of N(4)-acetylcytidine (ac(4)C) at the wobble position of elongator tRNA(Met), using acetate and ATP as substrates. First activates an acetate ion to form acetyladenylate (Ac-AMP) and then transfers the acetyl group to tRNA to form ac(4)C34.</text>
</comment>